<name>A0A075RAW8_BRELA</name>
<dbReference type="PANTHER" id="PTHR39179">
    <property type="entry name" value="SPORE COAT PROTEIN I"/>
    <property type="match status" value="1"/>
</dbReference>
<keyword evidence="1" id="KW-0167">Capsid protein</keyword>
<dbReference type="RefSeq" id="WP_003334630.1">
    <property type="nucleotide sequence ID" value="NZ_CP007806.1"/>
</dbReference>
<organism evidence="1 2">
    <name type="scientific">Brevibacillus laterosporus LMG 15441</name>
    <dbReference type="NCBI Taxonomy" id="1042163"/>
    <lineage>
        <taxon>Bacteria</taxon>
        <taxon>Bacillati</taxon>
        <taxon>Bacillota</taxon>
        <taxon>Bacilli</taxon>
        <taxon>Bacillales</taxon>
        <taxon>Paenibacillaceae</taxon>
        <taxon>Brevibacillus</taxon>
    </lineage>
</organism>
<gene>
    <name evidence="1" type="ORF">BRLA_c040960</name>
</gene>
<dbReference type="SUPFAM" id="SSF56112">
    <property type="entry name" value="Protein kinase-like (PK-like)"/>
    <property type="match status" value="1"/>
</dbReference>
<evidence type="ECO:0000313" key="1">
    <source>
        <dbReference type="EMBL" id="AIG28373.1"/>
    </source>
</evidence>
<dbReference type="PANTHER" id="PTHR39179:SF2">
    <property type="entry name" value="ENDOSPORE COAT-ASSOCIATED PROTEIN YUTH"/>
    <property type="match status" value="1"/>
</dbReference>
<dbReference type="AlphaFoldDB" id="A0A075RAW8"/>
<dbReference type="EMBL" id="CP007806">
    <property type="protein sequence ID" value="AIG28373.1"/>
    <property type="molecule type" value="Genomic_DNA"/>
</dbReference>
<protein>
    <submittedName>
        <fullName evidence="1">Spore coat protein</fullName>
    </submittedName>
</protein>
<keyword evidence="2" id="KW-1185">Reference proteome</keyword>
<keyword evidence="1" id="KW-0946">Virion</keyword>
<dbReference type="Gene3D" id="3.90.1200.10">
    <property type="match status" value="1"/>
</dbReference>
<dbReference type="InterPro" id="IPR047175">
    <property type="entry name" value="CotS-like"/>
</dbReference>
<sequence length="374" mass="44086">MEELLGRFCEEYSFVDAEWKEENGRKLLYTDRGLHYIHTCPTSYRAKGFLVEKAMDVIHKNCDLKVLPICKANDDNYHMKDGEVLYYLQEGMRETTWERHYFNLGRSLAEFHQATRTLSWDKLYLPYRSIGTWPEMWEKKCKTYESLLDSLEKSKAFNPFEVYLFTMFTYIQVSSSTAIDYLKGSGYKRLTNAISKQGKIAFQNFQDGHILFHESGKRYIAGQYSWVLDMRTRDIGQGIKWIVRKNGWQEDKVIEFLVGYQCIAQLYPEEYSFIFAMLLYPSRFLKTVEIYSLMGDEERALVGEDWQTPLDEELATMEQVLGQYPEAIRQYFGVEIPEIHWLWRLPEDDNKTICICDTESSGGSYESFSDYSDC</sequence>
<dbReference type="InterPro" id="IPR011009">
    <property type="entry name" value="Kinase-like_dom_sf"/>
</dbReference>
<dbReference type="GO" id="GO:0042601">
    <property type="term" value="C:endospore-forming forespore"/>
    <property type="evidence" value="ECO:0007669"/>
    <property type="project" value="TreeGrafter"/>
</dbReference>
<dbReference type="Proteomes" id="UP000005850">
    <property type="component" value="Chromosome"/>
</dbReference>
<accession>A0A075RAW8</accession>
<dbReference type="HOGENOM" id="CLU_766554_0_0_9"/>
<proteinExistence type="predicted"/>
<dbReference type="eggNOG" id="COG2334">
    <property type="taxonomic scope" value="Bacteria"/>
</dbReference>
<dbReference type="STRING" id="1042163.BRLA_c040960"/>
<evidence type="ECO:0000313" key="2">
    <source>
        <dbReference type="Proteomes" id="UP000005850"/>
    </source>
</evidence>
<dbReference type="KEGG" id="blr:BRLA_c040960"/>
<reference evidence="1 2" key="1">
    <citation type="journal article" date="2011" name="J. Bacteriol.">
        <title>Genome sequence of Brevibacillus laterosporus LMG 15441, a pathogen of invertebrates.</title>
        <authorList>
            <person name="Djukic M."/>
            <person name="Poehlein A."/>
            <person name="Thurmer A."/>
            <person name="Daniel R."/>
        </authorList>
    </citation>
    <scope>NUCLEOTIDE SEQUENCE [LARGE SCALE GENOMIC DNA]</scope>
    <source>
        <strain evidence="1 2">LMG 15441</strain>
    </source>
</reference>